<evidence type="ECO:0000313" key="8">
    <source>
        <dbReference type="Proteomes" id="UP000095409"/>
    </source>
</evidence>
<evidence type="ECO:0000313" key="3">
    <source>
        <dbReference type="EMBL" id="RGQ03919.1"/>
    </source>
</evidence>
<dbReference type="Proteomes" id="UP000095413">
    <property type="component" value="Unassembled WGS sequence"/>
</dbReference>
<accession>A0A174NM52</accession>
<dbReference type="EMBL" id="QSKO01000009">
    <property type="protein sequence ID" value="RHE75635.1"/>
    <property type="molecule type" value="Genomic_DNA"/>
</dbReference>
<evidence type="ECO:0000313" key="2">
    <source>
        <dbReference type="EMBL" id="CUP49802.1"/>
    </source>
</evidence>
<dbReference type="EMBL" id="RCXQ01000008">
    <property type="protein sequence ID" value="RYT66522.1"/>
    <property type="molecule type" value="Genomic_DNA"/>
</dbReference>
<evidence type="ECO:0000313" key="5">
    <source>
        <dbReference type="EMBL" id="RHK93287.1"/>
    </source>
</evidence>
<reference evidence="10 11" key="2">
    <citation type="submission" date="2018-08" db="EMBL/GenBank/DDBJ databases">
        <title>A genome reference for cultivated species of the human gut microbiota.</title>
        <authorList>
            <person name="Zou Y."/>
            <person name="Xue W."/>
            <person name="Luo G."/>
        </authorList>
    </citation>
    <scope>NUCLEOTIDE SEQUENCE [LARGE SCALE GENOMIC DNA]</scope>
    <source>
        <strain evidence="3 10">AF29-2BH</strain>
        <strain evidence="6 13">AF37-6AC</strain>
        <strain evidence="5 12">AF39-4</strain>
        <strain evidence="4 11">AM27-32LB</strain>
    </source>
</reference>
<dbReference type="Proteomes" id="UP000283928">
    <property type="component" value="Unassembled WGS sequence"/>
</dbReference>
<dbReference type="EMBL" id="QROE01000007">
    <property type="protein sequence ID" value="RHK93287.1"/>
    <property type="molecule type" value="Genomic_DNA"/>
</dbReference>
<reference evidence="7 14" key="3">
    <citation type="journal article" date="2019" name="Science, e1252229">
        <title>Invertible promoters mediate bacterial phase variation, antibiotic resistance, and host adaptation in the gut.</title>
        <authorList>
            <person name="Jiang X."/>
            <person name="Hall A.B."/>
            <person name="Arthur T.D."/>
            <person name="Plichta D.R."/>
            <person name="Covington C.T."/>
            <person name="Poyet M."/>
            <person name="Crothers J."/>
            <person name="Moses P.L."/>
            <person name="Tolonen A.C."/>
            <person name="Vlamakis H."/>
            <person name="Alm E.J."/>
            <person name="Xavier R.J."/>
        </authorList>
    </citation>
    <scope>NUCLEOTIDE SEQUENCE [LARGE SCALE GENOMIC DNA]</scope>
    <source>
        <strain evidence="7">Af_0058</strain>
        <strain evidence="14">af_0058</strain>
    </source>
</reference>
<dbReference type="Proteomes" id="UP000283585">
    <property type="component" value="Unassembled WGS sequence"/>
</dbReference>
<proteinExistence type="predicted"/>
<evidence type="ECO:0000313" key="14">
    <source>
        <dbReference type="Proteomes" id="UP000293506"/>
    </source>
</evidence>
<evidence type="ECO:0000313" key="6">
    <source>
        <dbReference type="EMBL" id="RHL45608.1"/>
    </source>
</evidence>
<evidence type="ECO:0000313" key="11">
    <source>
        <dbReference type="Proteomes" id="UP000283928"/>
    </source>
</evidence>
<sequence>MLQDDYILRQIREMVRAVMKMLFQVSAVELTPDVIEDTDARQILTNLTDLADNGKIDEAENQLYEMTCDGDRQNLEIGLLFYYHLNGKDDEFLEASNFSREEIMMGIQDLAERYNLSGIAEAFRTEIL</sequence>
<evidence type="ECO:0000313" key="7">
    <source>
        <dbReference type="EMBL" id="RYT66522.1"/>
    </source>
</evidence>
<dbReference type="Proteomes" id="UP000285897">
    <property type="component" value="Unassembled WGS sequence"/>
</dbReference>
<dbReference type="AlphaFoldDB" id="A0A174NM52"/>
<dbReference type="Proteomes" id="UP000095409">
    <property type="component" value="Unassembled WGS sequence"/>
</dbReference>
<evidence type="ECO:0000313" key="1">
    <source>
        <dbReference type="EMBL" id="CUO40319.1"/>
    </source>
</evidence>
<dbReference type="OrthoDB" id="1650869at2"/>
<evidence type="ECO:0000313" key="4">
    <source>
        <dbReference type="EMBL" id="RHE75635.1"/>
    </source>
</evidence>
<evidence type="ECO:0000313" key="13">
    <source>
        <dbReference type="Proteomes" id="UP000285897"/>
    </source>
</evidence>
<dbReference type="EMBL" id="CYZD01000010">
    <property type="protein sequence ID" value="CUO40319.1"/>
    <property type="molecule type" value="Genomic_DNA"/>
</dbReference>
<dbReference type="Pfam" id="PF20092">
    <property type="entry name" value="DUF6483"/>
    <property type="match status" value="1"/>
</dbReference>
<dbReference type="EMBL" id="QRSS01000013">
    <property type="protein sequence ID" value="RGQ03919.1"/>
    <property type="molecule type" value="Genomic_DNA"/>
</dbReference>
<dbReference type="EMBL" id="CZBA01000007">
    <property type="protein sequence ID" value="CUP49802.1"/>
    <property type="molecule type" value="Genomic_DNA"/>
</dbReference>
<evidence type="ECO:0000313" key="9">
    <source>
        <dbReference type="Proteomes" id="UP000095413"/>
    </source>
</evidence>
<evidence type="ECO:0000313" key="12">
    <source>
        <dbReference type="Proteomes" id="UP000284267"/>
    </source>
</evidence>
<organism evidence="2 9">
    <name type="scientific">Blautia obeum</name>
    <dbReference type="NCBI Taxonomy" id="40520"/>
    <lineage>
        <taxon>Bacteria</taxon>
        <taxon>Bacillati</taxon>
        <taxon>Bacillota</taxon>
        <taxon>Clostridia</taxon>
        <taxon>Lachnospirales</taxon>
        <taxon>Lachnospiraceae</taxon>
        <taxon>Blautia</taxon>
    </lineage>
</organism>
<dbReference type="InterPro" id="IPR045507">
    <property type="entry name" value="DUF6483"/>
</dbReference>
<protein>
    <submittedName>
        <fullName evidence="2">Uncharacterized protein</fullName>
    </submittedName>
</protein>
<dbReference type="RefSeq" id="WP_022387911.1">
    <property type="nucleotide sequence ID" value="NZ_CABJDZ010000007.1"/>
</dbReference>
<dbReference type="Proteomes" id="UP000284267">
    <property type="component" value="Unassembled WGS sequence"/>
</dbReference>
<evidence type="ECO:0000313" key="10">
    <source>
        <dbReference type="Proteomes" id="UP000283585"/>
    </source>
</evidence>
<gene>
    <name evidence="6" type="ORF">DW021_12245</name>
    <name evidence="5" type="ORF">DW040_14355</name>
    <name evidence="4" type="ORF">DW723_08070</name>
    <name evidence="3" type="ORF">DWZ12_11395</name>
    <name evidence="7" type="ORF">EAI82_09835</name>
    <name evidence="1" type="ORF">ERS852394_02108</name>
    <name evidence="2" type="ORF">ERS852533_01554</name>
</gene>
<reference evidence="8 9" key="1">
    <citation type="submission" date="2015-09" db="EMBL/GenBank/DDBJ databases">
        <authorList>
            <consortium name="Pathogen Informatics"/>
        </authorList>
    </citation>
    <scope>NUCLEOTIDE SEQUENCE [LARGE SCALE GENOMIC DNA]</scope>
    <source>
        <strain evidence="1 8">2789STDY5608837</strain>
        <strain evidence="2 9">2789STDY5834921</strain>
    </source>
</reference>
<dbReference type="EMBL" id="QROS01000009">
    <property type="protein sequence ID" value="RHL45608.1"/>
    <property type="molecule type" value="Genomic_DNA"/>
</dbReference>
<name>A0A174NM52_9FIRM</name>
<dbReference type="Proteomes" id="UP000293506">
    <property type="component" value="Unassembled WGS sequence"/>
</dbReference>